<protein>
    <submittedName>
        <fullName evidence="1">Uncharacterized protein</fullName>
    </submittedName>
</protein>
<dbReference type="EMBL" id="JAZGQO010000001">
    <property type="protein sequence ID" value="KAK6195114.1"/>
    <property type="molecule type" value="Genomic_DNA"/>
</dbReference>
<dbReference type="InterPro" id="IPR052035">
    <property type="entry name" value="ZnF_BED_domain_contain"/>
</dbReference>
<keyword evidence="2" id="KW-1185">Reference proteome</keyword>
<evidence type="ECO:0000313" key="1">
    <source>
        <dbReference type="EMBL" id="KAK6195114.1"/>
    </source>
</evidence>
<dbReference type="Proteomes" id="UP001347796">
    <property type="component" value="Unassembled WGS sequence"/>
</dbReference>
<evidence type="ECO:0000313" key="2">
    <source>
        <dbReference type="Proteomes" id="UP001347796"/>
    </source>
</evidence>
<dbReference type="SUPFAM" id="SSF53098">
    <property type="entry name" value="Ribonuclease H-like"/>
    <property type="match status" value="1"/>
</dbReference>
<gene>
    <name evidence="1" type="ORF">SNE40_000606</name>
</gene>
<dbReference type="PANTHER" id="PTHR46481">
    <property type="entry name" value="ZINC FINGER BED DOMAIN-CONTAINING PROTEIN 4"/>
    <property type="match status" value="1"/>
</dbReference>
<reference evidence="1 2" key="1">
    <citation type="submission" date="2024-01" db="EMBL/GenBank/DDBJ databases">
        <title>The genome of the rayed Mediterranean limpet Patella caerulea (Linnaeus, 1758).</title>
        <authorList>
            <person name="Anh-Thu Weber A."/>
            <person name="Halstead-Nussloch G."/>
        </authorList>
    </citation>
    <scope>NUCLEOTIDE SEQUENCE [LARGE SCALE GENOMIC DNA]</scope>
    <source>
        <strain evidence="1">AATW-2023a</strain>
        <tissue evidence="1">Whole specimen</tissue>
    </source>
</reference>
<proteinExistence type="predicted"/>
<organism evidence="1 2">
    <name type="scientific">Patella caerulea</name>
    <name type="common">Rayed Mediterranean limpet</name>
    <dbReference type="NCBI Taxonomy" id="87958"/>
    <lineage>
        <taxon>Eukaryota</taxon>
        <taxon>Metazoa</taxon>
        <taxon>Spiralia</taxon>
        <taxon>Lophotrochozoa</taxon>
        <taxon>Mollusca</taxon>
        <taxon>Gastropoda</taxon>
        <taxon>Patellogastropoda</taxon>
        <taxon>Patelloidea</taxon>
        <taxon>Patellidae</taxon>
        <taxon>Patella</taxon>
    </lineage>
</organism>
<accession>A0AAN8KAW0</accession>
<name>A0AAN8KAW0_PATCE</name>
<dbReference type="InterPro" id="IPR012337">
    <property type="entry name" value="RNaseH-like_sf"/>
</dbReference>
<comment type="caution">
    <text evidence="1">The sequence shown here is derived from an EMBL/GenBank/DDBJ whole genome shotgun (WGS) entry which is preliminary data.</text>
</comment>
<sequence>MSTGATFYAATTDLWSSKTVAPYMSYTVHYINNDWQLMTRHLQTMYTPEDHTGSILANGLKETLELWDLKEEFQVCVTTDNGSNIIKVMGVK</sequence>
<dbReference type="PANTHER" id="PTHR46481:SF9">
    <property type="entry name" value="ZINC FINGER BED DOMAIN-CONTAINING PROTEIN 1-LIKE"/>
    <property type="match status" value="1"/>
</dbReference>
<dbReference type="AlphaFoldDB" id="A0AAN8KAW0"/>